<dbReference type="AlphaFoldDB" id="A0A0U1NU97"/>
<dbReference type="InterPro" id="IPR023162">
    <property type="entry name" value="Apc36109-like_dom_sf"/>
</dbReference>
<evidence type="ECO:0000313" key="1">
    <source>
        <dbReference type="EMBL" id="CRK81631.1"/>
    </source>
</evidence>
<accession>A0A0U1NU97</accession>
<name>A0A0U1NU97_9BACI</name>
<dbReference type="InterPro" id="IPR015053">
    <property type="entry name" value="DUF1871"/>
</dbReference>
<protein>
    <submittedName>
        <fullName evidence="1">YugE</fullName>
    </submittedName>
</protein>
<dbReference type="Gene3D" id="1.10.340.20">
    <property type="entry name" value="Apc36109-like domain"/>
    <property type="match status" value="1"/>
</dbReference>
<dbReference type="RefSeq" id="WP_090632864.1">
    <property type="nucleotide sequence ID" value="NZ_CVRB01000001.1"/>
</dbReference>
<dbReference type="Proteomes" id="UP000199087">
    <property type="component" value="Unassembled WGS sequence"/>
</dbReference>
<dbReference type="SUPFAM" id="SSF116922">
    <property type="entry name" value="YugE-like"/>
    <property type="match status" value="1"/>
</dbReference>
<dbReference type="EMBL" id="CVRB01000001">
    <property type="protein sequence ID" value="CRK81631.1"/>
    <property type="molecule type" value="Genomic_DNA"/>
</dbReference>
<gene>
    <name evidence="1" type="ORF">BN000_01540</name>
</gene>
<dbReference type="OrthoDB" id="2353632at2"/>
<keyword evidence="2" id="KW-1185">Reference proteome</keyword>
<reference evidence="2" key="1">
    <citation type="submission" date="2015-05" db="EMBL/GenBank/DDBJ databases">
        <authorList>
            <person name="Urmite Genomes"/>
        </authorList>
    </citation>
    <scope>NUCLEOTIDE SEQUENCE [LARGE SCALE GENOMIC DNA]</scope>
    <source>
        <strain evidence="2">LF1</strain>
    </source>
</reference>
<dbReference type="Pfam" id="PF08958">
    <property type="entry name" value="DUF1871"/>
    <property type="match status" value="1"/>
</dbReference>
<proteinExistence type="predicted"/>
<organism evidence="1 2">
    <name type="scientific">Neobacillus massiliamazoniensis</name>
    <dbReference type="NCBI Taxonomy" id="1499688"/>
    <lineage>
        <taxon>Bacteria</taxon>
        <taxon>Bacillati</taxon>
        <taxon>Bacillota</taxon>
        <taxon>Bacilli</taxon>
        <taxon>Bacillales</taxon>
        <taxon>Bacillaceae</taxon>
        <taxon>Neobacillus</taxon>
    </lineage>
</organism>
<sequence length="87" mass="10122">MNNQFEKNLQYVDLLNEWDPFQLKDGSYDIEIADVIQAVYELDDPTRLAKRIQSIYEFSFGKMLPIEKCLKTANDLLVIKENSSCSL</sequence>
<evidence type="ECO:0000313" key="2">
    <source>
        <dbReference type="Proteomes" id="UP000199087"/>
    </source>
</evidence>